<sequence length="75" mass="8386">MFTAAEQVMVLYGSTEVYYICHALLKANTEVKDFLCGKPVTGMSLRIVHDNGQNCKPRETGNVHVKSQTVFNGFF</sequence>
<dbReference type="Pfam" id="PF00501">
    <property type="entry name" value="AMP-binding"/>
    <property type="match status" value="1"/>
</dbReference>
<dbReference type="Gene3D" id="3.40.50.12780">
    <property type="entry name" value="N-terminal domain of ligase-like"/>
    <property type="match status" value="1"/>
</dbReference>
<dbReference type="AlphaFoldDB" id="A0A0B7BYQ5"/>
<accession>A0A0B7BYQ5</accession>
<evidence type="ECO:0000259" key="1">
    <source>
        <dbReference type="Pfam" id="PF00501"/>
    </source>
</evidence>
<dbReference type="InterPro" id="IPR000873">
    <property type="entry name" value="AMP-dep_synth/lig_dom"/>
</dbReference>
<feature type="domain" description="AMP-dependent synthetase/ligase" evidence="1">
    <location>
        <begin position="6"/>
        <end position="74"/>
    </location>
</feature>
<dbReference type="SUPFAM" id="SSF56801">
    <property type="entry name" value="Acetyl-CoA synthetase-like"/>
    <property type="match status" value="1"/>
</dbReference>
<name>A0A0B7BYQ5_9EUPU</name>
<gene>
    <name evidence="2" type="primary">ORF218471</name>
</gene>
<evidence type="ECO:0000313" key="2">
    <source>
        <dbReference type="EMBL" id="CEK98349.1"/>
    </source>
</evidence>
<reference evidence="2" key="1">
    <citation type="submission" date="2014-12" db="EMBL/GenBank/DDBJ databases">
        <title>Insight into the proteome of Arion vulgaris.</title>
        <authorList>
            <person name="Aradska J."/>
            <person name="Bulat T."/>
            <person name="Smidak R."/>
            <person name="Sarate P."/>
            <person name="Gangsoo J."/>
            <person name="Sialana F."/>
            <person name="Bilban M."/>
            <person name="Lubec G."/>
        </authorList>
    </citation>
    <scope>NUCLEOTIDE SEQUENCE</scope>
    <source>
        <tissue evidence="2">Skin</tissue>
    </source>
</reference>
<feature type="non-terminal residue" evidence="2">
    <location>
        <position position="75"/>
    </location>
</feature>
<proteinExistence type="predicted"/>
<protein>
    <recommendedName>
        <fullName evidence="1">AMP-dependent synthetase/ligase domain-containing protein</fullName>
    </recommendedName>
</protein>
<organism evidence="2">
    <name type="scientific">Arion vulgaris</name>
    <dbReference type="NCBI Taxonomy" id="1028688"/>
    <lineage>
        <taxon>Eukaryota</taxon>
        <taxon>Metazoa</taxon>
        <taxon>Spiralia</taxon>
        <taxon>Lophotrochozoa</taxon>
        <taxon>Mollusca</taxon>
        <taxon>Gastropoda</taxon>
        <taxon>Heterobranchia</taxon>
        <taxon>Euthyneura</taxon>
        <taxon>Panpulmonata</taxon>
        <taxon>Eupulmonata</taxon>
        <taxon>Stylommatophora</taxon>
        <taxon>Helicina</taxon>
        <taxon>Arionoidea</taxon>
        <taxon>Arionidae</taxon>
        <taxon>Arion</taxon>
    </lineage>
</organism>
<dbReference type="InterPro" id="IPR042099">
    <property type="entry name" value="ANL_N_sf"/>
</dbReference>
<dbReference type="EMBL" id="HACG01051478">
    <property type="protein sequence ID" value="CEK98349.1"/>
    <property type="molecule type" value="Transcribed_RNA"/>
</dbReference>